<sequence length="201" mass="21612">MTEALTLRWMALTGGLDRAAAPVLGSLARLVFAAVLFLYYWRAGLAKIGEGPLGPFMPDPGAYAQIFPRAFEAVGYDPSGLGLFHWAVAVAALWAELVLPVLIVIGLATRLAALGMIGVVVVQSLTDILGHAVGPETVGAWFDRLPDAAILDQRAFWVFLLLALVLRGPGPISLDALIRRRLEPKPMRRRPSGGRPSPGRR</sequence>
<dbReference type="RefSeq" id="WP_090112685.1">
    <property type="nucleotide sequence ID" value="NZ_FNAT01000004.1"/>
</dbReference>
<evidence type="ECO:0000256" key="2">
    <source>
        <dbReference type="ARBA" id="ARBA00006679"/>
    </source>
</evidence>
<protein>
    <submittedName>
        <fullName evidence="8">Putative oxidoreductase</fullName>
    </submittedName>
</protein>
<comment type="subcellular location">
    <subcellularLocation>
        <location evidence="1">Cell membrane</location>
        <topology evidence="1">Multi-pass membrane protein</topology>
    </subcellularLocation>
</comment>
<evidence type="ECO:0000256" key="6">
    <source>
        <dbReference type="ARBA" id="ARBA00023136"/>
    </source>
</evidence>
<feature type="transmembrane region" description="Helical" evidence="7">
    <location>
        <begin position="111"/>
        <end position="134"/>
    </location>
</feature>
<keyword evidence="5 7" id="KW-1133">Transmembrane helix</keyword>
<feature type="transmembrane region" description="Helical" evidence="7">
    <location>
        <begin position="154"/>
        <end position="178"/>
    </location>
</feature>
<dbReference type="Proteomes" id="UP000198922">
    <property type="component" value="Unassembled WGS sequence"/>
</dbReference>
<dbReference type="STRING" id="521013.SAMN04488567_2632"/>
<dbReference type="OrthoDB" id="121744at2"/>
<accession>A0A1G7FYQ5</accession>
<evidence type="ECO:0000256" key="1">
    <source>
        <dbReference type="ARBA" id="ARBA00004651"/>
    </source>
</evidence>
<keyword evidence="4 7" id="KW-0812">Transmembrane</keyword>
<comment type="similarity">
    <text evidence="2">Belongs to the DoxX family.</text>
</comment>
<evidence type="ECO:0000256" key="5">
    <source>
        <dbReference type="ARBA" id="ARBA00022989"/>
    </source>
</evidence>
<dbReference type="Pfam" id="PF07681">
    <property type="entry name" value="DoxX"/>
    <property type="match status" value="1"/>
</dbReference>
<evidence type="ECO:0000256" key="3">
    <source>
        <dbReference type="ARBA" id="ARBA00022475"/>
    </source>
</evidence>
<organism evidence="8 9">
    <name type="scientific">Limimaricola pyoseonensis</name>
    <dbReference type="NCBI Taxonomy" id="521013"/>
    <lineage>
        <taxon>Bacteria</taxon>
        <taxon>Pseudomonadati</taxon>
        <taxon>Pseudomonadota</taxon>
        <taxon>Alphaproteobacteria</taxon>
        <taxon>Rhodobacterales</taxon>
        <taxon>Paracoccaceae</taxon>
        <taxon>Limimaricola</taxon>
    </lineage>
</organism>
<feature type="transmembrane region" description="Helical" evidence="7">
    <location>
        <begin position="83"/>
        <end position="104"/>
    </location>
</feature>
<evidence type="ECO:0000313" key="9">
    <source>
        <dbReference type="Proteomes" id="UP000198922"/>
    </source>
</evidence>
<dbReference type="EMBL" id="FNAT01000004">
    <property type="protein sequence ID" value="SDE80979.1"/>
    <property type="molecule type" value="Genomic_DNA"/>
</dbReference>
<reference evidence="9" key="1">
    <citation type="submission" date="2016-10" db="EMBL/GenBank/DDBJ databases">
        <authorList>
            <person name="Varghese N."/>
            <person name="Submissions S."/>
        </authorList>
    </citation>
    <scope>NUCLEOTIDE SEQUENCE [LARGE SCALE GENOMIC DNA]</scope>
    <source>
        <strain evidence="9">DSM 21424</strain>
    </source>
</reference>
<gene>
    <name evidence="8" type="ORF">SAMN04488567_2632</name>
</gene>
<dbReference type="PANTHER" id="PTHR33452">
    <property type="entry name" value="OXIDOREDUCTASE CATD-RELATED"/>
    <property type="match status" value="1"/>
</dbReference>
<feature type="transmembrane region" description="Helical" evidence="7">
    <location>
        <begin position="21"/>
        <end position="41"/>
    </location>
</feature>
<dbReference type="PANTHER" id="PTHR33452:SF1">
    <property type="entry name" value="INNER MEMBRANE PROTEIN YPHA-RELATED"/>
    <property type="match status" value="1"/>
</dbReference>
<proteinExistence type="inferred from homology"/>
<dbReference type="AlphaFoldDB" id="A0A1G7FYQ5"/>
<keyword evidence="6 7" id="KW-0472">Membrane</keyword>
<evidence type="ECO:0000313" key="8">
    <source>
        <dbReference type="EMBL" id="SDE80979.1"/>
    </source>
</evidence>
<dbReference type="InterPro" id="IPR032808">
    <property type="entry name" value="DoxX"/>
</dbReference>
<evidence type="ECO:0000256" key="7">
    <source>
        <dbReference type="SAM" id="Phobius"/>
    </source>
</evidence>
<evidence type="ECO:0000256" key="4">
    <source>
        <dbReference type="ARBA" id="ARBA00022692"/>
    </source>
</evidence>
<name>A0A1G7FYQ5_9RHOB</name>
<dbReference type="InterPro" id="IPR051907">
    <property type="entry name" value="DoxX-like_oxidoreductase"/>
</dbReference>
<keyword evidence="3" id="KW-1003">Cell membrane</keyword>
<dbReference type="GO" id="GO:0005886">
    <property type="term" value="C:plasma membrane"/>
    <property type="evidence" value="ECO:0007669"/>
    <property type="project" value="UniProtKB-SubCell"/>
</dbReference>
<keyword evidence="9" id="KW-1185">Reference proteome</keyword>